<keyword evidence="1" id="KW-0677">Repeat</keyword>
<dbReference type="InterPro" id="IPR003598">
    <property type="entry name" value="Ig_sub2"/>
</dbReference>
<feature type="domain" description="Fibronectin type-III" evidence="4">
    <location>
        <begin position="461"/>
        <end position="554"/>
    </location>
</feature>
<dbReference type="PANTHER" id="PTHR44170:SF53">
    <property type="entry name" value="DS CELL ADHESION MOLECULE LIKE 1"/>
    <property type="match status" value="1"/>
</dbReference>
<dbReference type="SUPFAM" id="SSF48726">
    <property type="entry name" value="Immunoglobulin"/>
    <property type="match status" value="3"/>
</dbReference>
<evidence type="ECO:0000259" key="4">
    <source>
        <dbReference type="PROSITE" id="PS50853"/>
    </source>
</evidence>
<feature type="non-terminal residue" evidence="6">
    <location>
        <position position="1"/>
    </location>
</feature>
<dbReference type="PROSITE" id="PS50835">
    <property type="entry name" value="IG_LIKE"/>
    <property type="match status" value="2"/>
</dbReference>
<feature type="domain" description="Fibronectin type-III" evidence="4">
    <location>
        <begin position="158"/>
        <end position="256"/>
    </location>
</feature>
<dbReference type="CDD" id="cd00096">
    <property type="entry name" value="Ig"/>
    <property type="match status" value="1"/>
</dbReference>
<dbReference type="Pfam" id="PF00041">
    <property type="entry name" value="fn3"/>
    <property type="match status" value="4"/>
</dbReference>
<dbReference type="RefSeq" id="XP_013791952.2">
    <property type="nucleotide sequence ID" value="XM_013936498.2"/>
</dbReference>
<dbReference type="SMART" id="SM00408">
    <property type="entry name" value="IGc2"/>
    <property type="match status" value="2"/>
</dbReference>
<dbReference type="PANTHER" id="PTHR44170">
    <property type="entry name" value="PROTEIN SIDEKICK"/>
    <property type="match status" value="1"/>
</dbReference>
<sequence length="669" mass="75057">GSGTDFEQILSGPDYQVFENGTLRIVRTKLQDRGHYLCQANNGVGPGLSKVVHVTVHVPAHFEMDEQTITVKKGQETKLLCEAIGDKPMAIIWNQNNHPLNPISEKRYALNEKLTKIGMVSEITIFESRRSDTGSFVCLVTNAFGHDEIRLQLIVQEPPSPPQEVRLMESRSRSVTIQWNTPYDGNNPLLSYVIMFKNKSESWDGQVSNVTLKATQKKATIRDLHPSFTYNFCVLAQNALGYSEPSAIINVTTNEEVPGGPPTSVTAKALNESSIKIFWKPPPRVLQNGRIKGYYIGYKVYNSTDLYHYKNLEGDRVECVLFNLQKFTRYSVLVQAYNSMGAGPRSDEVLVLTKEDVPDKPPAGVICSALTSWSLHIEWTPPSLKSINGILQGFHVTYRPVFTKKSDTESRRVGSEDLTINLTGLEIFTNYSIRVAAYSRVGDGVFSDPVYCRTLEGVPGEPANIKVFIMAQNAILVSWKPPLKPNGEVIKYTVYKRTKIEGRQNISKAILPANQLTFEARDLVLGQHYEFWVTASTSMGEGGSSPIIVQTPDRRAPAKIASFGDQIIVQQQQDIELPCRAVGLPTPFREWRYRGQLVNKTDRLEVFPTGTLRIESVRFEDSGNYSCSVWNIYGSDEIIYVVNVEGKVTFYLSYVCVCINTSIRKEIYC</sequence>
<dbReference type="InterPro" id="IPR036116">
    <property type="entry name" value="FN3_sf"/>
</dbReference>
<dbReference type="InterPro" id="IPR013098">
    <property type="entry name" value="Ig_I-set"/>
</dbReference>
<dbReference type="InterPro" id="IPR003961">
    <property type="entry name" value="FN3_dom"/>
</dbReference>
<dbReference type="SUPFAM" id="SSF49265">
    <property type="entry name" value="Fibronectin type III"/>
    <property type="match status" value="2"/>
</dbReference>
<dbReference type="GeneID" id="106475825"/>
<evidence type="ECO:0000313" key="5">
    <source>
        <dbReference type="Proteomes" id="UP000694941"/>
    </source>
</evidence>
<dbReference type="Pfam" id="PF07679">
    <property type="entry name" value="I-set"/>
    <property type="match status" value="2"/>
</dbReference>
<dbReference type="InterPro" id="IPR013783">
    <property type="entry name" value="Ig-like_fold"/>
</dbReference>
<gene>
    <name evidence="6" type="primary">LOC106475825</name>
</gene>
<dbReference type="InterPro" id="IPR007110">
    <property type="entry name" value="Ig-like_dom"/>
</dbReference>
<evidence type="ECO:0000259" key="3">
    <source>
        <dbReference type="PROSITE" id="PS50835"/>
    </source>
</evidence>
<organism evidence="5 6">
    <name type="scientific">Limulus polyphemus</name>
    <name type="common">Atlantic horseshoe crab</name>
    <dbReference type="NCBI Taxonomy" id="6850"/>
    <lineage>
        <taxon>Eukaryota</taxon>
        <taxon>Metazoa</taxon>
        <taxon>Ecdysozoa</taxon>
        <taxon>Arthropoda</taxon>
        <taxon>Chelicerata</taxon>
        <taxon>Merostomata</taxon>
        <taxon>Xiphosura</taxon>
        <taxon>Limulidae</taxon>
        <taxon>Limulus</taxon>
    </lineage>
</organism>
<proteinExistence type="predicted"/>
<evidence type="ECO:0000256" key="2">
    <source>
        <dbReference type="ARBA" id="ARBA00023157"/>
    </source>
</evidence>
<reference evidence="6" key="1">
    <citation type="submission" date="2025-08" db="UniProtKB">
        <authorList>
            <consortium name="RefSeq"/>
        </authorList>
    </citation>
    <scope>IDENTIFICATION</scope>
    <source>
        <tissue evidence="6">Muscle</tissue>
    </source>
</reference>
<protein>
    <submittedName>
        <fullName evidence="6">Down syndrome cell adhesion molecule-like</fullName>
    </submittedName>
</protein>
<dbReference type="SMART" id="SM00409">
    <property type="entry name" value="IG"/>
    <property type="match status" value="3"/>
</dbReference>
<evidence type="ECO:0000256" key="1">
    <source>
        <dbReference type="ARBA" id="ARBA00022737"/>
    </source>
</evidence>
<dbReference type="Proteomes" id="UP000694941">
    <property type="component" value="Unplaced"/>
</dbReference>
<dbReference type="InterPro" id="IPR036179">
    <property type="entry name" value="Ig-like_dom_sf"/>
</dbReference>
<keyword evidence="2" id="KW-1015">Disulfide bond</keyword>
<accession>A0ABM1C077</accession>
<feature type="domain" description="Fibronectin type-III" evidence="4">
    <location>
        <begin position="361"/>
        <end position="457"/>
    </location>
</feature>
<keyword evidence="5" id="KW-1185">Reference proteome</keyword>
<name>A0ABM1C077_LIMPO</name>
<feature type="domain" description="Ig-like" evidence="3">
    <location>
        <begin position="59"/>
        <end position="156"/>
    </location>
</feature>
<feature type="domain" description="Fibronectin type-III" evidence="4">
    <location>
        <begin position="261"/>
        <end position="356"/>
    </location>
</feature>
<dbReference type="InterPro" id="IPR003599">
    <property type="entry name" value="Ig_sub"/>
</dbReference>
<dbReference type="Gene3D" id="2.60.40.10">
    <property type="entry name" value="Immunoglobulins"/>
    <property type="match status" value="7"/>
</dbReference>
<dbReference type="SMART" id="SM00060">
    <property type="entry name" value="FN3"/>
    <property type="match status" value="4"/>
</dbReference>
<feature type="domain" description="Ig-like" evidence="3">
    <location>
        <begin position="546"/>
        <end position="645"/>
    </location>
</feature>
<dbReference type="CDD" id="cd00063">
    <property type="entry name" value="FN3"/>
    <property type="match status" value="4"/>
</dbReference>
<dbReference type="PROSITE" id="PS50853">
    <property type="entry name" value="FN3"/>
    <property type="match status" value="4"/>
</dbReference>
<evidence type="ECO:0000313" key="6">
    <source>
        <dbReference type="RefSeq" id="XP_013791952.2"/>
    </source>
</evidence>